<comment type="similarity">
    <text evidence="2 3">Belongs to the small heat shock protein (HSP20) family.</text>
</comment>
<dbReference type="InterPro" id="IPR044587">
    <property type="entry name" value="HSP21-like"/>
</dbReference>
<name>A0AAV5HT91_9ROSI</name>
<dbReference type="Proteomes" id="UP001054252">
    <property type="component" value="Unassembled WGS sequence"/>
</dbReference>
<dbReference type="InterPro" id="IPR002068">
    <property type="entry name" value="A-crystallin/Hsp20_dom"/>
</dbReference>
<dbReference type="Pfam" id="PF00011">
    <property type="entry name" value="HSP20"/>
    <property type="match status" value="1"/>
</dbReference>
<dbReference type="Gene3D" id="2.60.40.790">
    <property type="match status" value="1"/>
</dbReference>
<evidence type="ECO:0000256" key="3">
    <source>
        <dbReference type="RuleBase" id="RU003616"/>
    </source>
</evidence>
<evidence type="ECO:0000256" key="2">
    <source>
        <dbReference type="PROSITE-ProRule" id="PRU00285"/>
    </source>
</evidence>
<sequence>MASVLSCSSSPLLFNKARSSSTKDISPCSVFFPSMTSSNNSTSHRLHVVRAQTTGGDNKEPIVDVHVDESNQAKADERRPKQWAMDISHFGFLDPLSTVKIMLRMYRTFEDSIIFPGQTGGELGAPWDIHDDENGIKMRFDMPGLSKEDVKVSVEDGMLIIRAEHKKEGGDDSWSSRNFSKYDAHLQLTDNYDKNKIKAELKNGVLSISIPKNKEGKKVINVKL</sequence>
<proteinExistence type="inferred from homology"/>
<dbReference type="InterPro" id="IPR008978">
    <property type="entry name" value="HSP20-like_chaperone"/>
</dbReference>
<keyword evidence="6" id="KW-1185">Reference proteome</keyword>
<dbReference type="PANTHER" id="PTHR46733">
    <property type="entry name" value="26.5 KDA HEAT SHOCK PROTEIN, MITOCHONDRIAL"/>
    <property type="match status" value="1"/>
</dbReference>
<organism evidence="5 6">
    <name type="scientific">Rubroshorea leprosula</name>
    <dbReference type="NCBI Taxonomy" id="152421"/>
    <lineage>
        <taxon>Eukaryota</taxon>
        <taxon>Viridiplantae</taxon>
        <taxon>Streptophyta</taxon>
        <taxon>Embryophyta</taxon>
        <taxon>Tracheophyta</taxon>
        <taxon>Spermatophyta</taxon>
        <taxon>Magnoliopsida</taxon>
        <taxon>eudicotyledons</taxon>
        <taxon>Gunneridae</taxon>
        <taxon>Pentapetalae</taxon>
        <taxon>rosids</taxon>
        <taxon>malvids</taxon>
        <taxon>Malvales</taxon>
        <taxon>Dipterocarpaceae</taxon>
        <taxon>Rubroshorea</taxon>
    </lineage>
</organism>
<evidence type="ECO:0000313" key="5">
    <source>
        <dbReference type="EMBL" id="GKU88993.1"/>
    </source>
</evidence>
<evidence type="ECO:0000259" key="4">
    <source>
        <dbReference type="PROSITE" id="PS01031"/>
    </source>
</evidence>
<comment type="caution">
    <text evidence="5">The sequence shown here is derived from an EMBL/GenBank/DDBJ whole genome shotgun (WGS) entry which is preliminary data.</text>
</comment>
<keyword evidence="1" id="KW-0346">Stress response</keyword>
<dbReference type="PANTHER" id="PTHR46733:SF4">
    <property type="entry name" value="HEAT SHOCK PROTEIN 21, CHLOROPLASTIC"/>
    <property type="match status" value="1"/>
</dbReference>
<dbReference type="CDD" id="cd06464">
    <property type="entry name" value="ACD_sHsps-like"/>
    <property type="match status" value="1"/>
</dbReference>
<dbReference type="SUPFAM" id="SSF49764">
    <property type="entry name" value="HSP20-like chaperones"/>
    <property type="match status" value="1"/>
</dbReference>
<dbReference type="AlphaFoldDB" id="A0AAV5HT91"/>
<dbReference type="GO" id="GO:0009408">
    <property type="term" value="P:response to heat"/>
    <property type="evidence" value="ECO:0007669"/>
    <property type="project" value="InterPro"/>
</dbReference>
<gene>
    <name evidence="5" type="ORF">SLEP1_g3193</name>
</gene>
<dbReference type="EMBL" id="BPVZ01000003">
    <property type="protein sequence ID" value="GKU88993.1"/>
    <property type="molecule type" value="Genomic_DNA"/>
</dbReference>
<accession>A0AAV5HT91</accession>
<feature type="domain" description="SHSP" evidence="4">
    <location>
        <begin position="118"/>
        <end position="224"/>
    </location>
</feature>
<evidence type="ECO:0000313" key="6">
    <source>
        <dbReference type="Proteomes" id="UP001054252"/>
    </source>
</evidence>
<dbReference type="PROSITE" id="PS01031">
    <property type="entry name" value="SHSP"/>
    <property type="match status" value="1"/>
</dbReference>
<evidence type="ECO:0000256" key="1">
    <source>
        <dbReference type="ARBA" id="ARBA00023016"/>
    </source>
</evidence>
<reference evidence="5 6" key="1">
    <citation type="journal article" date="2021" name="Commun. Biol.">
        <title>The genome of Shorea leprosula (Dipterocarpaceae) highlights the ecological relevance of drought in aseasonal tropical rainforests.</title>
        <authorList>
            <person name="Ng K.K.S."/>
            <person name="Kobayashi M.J."/>
            <person name="Fawcett J.A."/>
            <person name="Hatakeyama M."/>
            <person name="Paape T."/>
            <person name="Ng C.H."/>
            <person name="Ang C.C."/>
            <person name="Tnah L.H."/>
            <person name="Lee C.T."/>
            <person name="Nishiyama T."/>
            <person name="Sese J."/>
            <person name="O'Brien M.J."/>
            <person name="Copetti D."/>
            <person name="Mohd Noor M.I."/>
            <person name="Ong R.C."/>
            <person name="Putra M."/>
            <person name="Sireger I.Z."/>
            <person name="Indrioko S."/>
            <person name="Kosugi Y."/>
            <person name="Izuno A."/>
            <person name="Isagi Y."/>
            <person name="Lee S.L."/>
            <person name="Shimizu K.K."/>
        </authorList>
    </citation>
    <scope>NUCLEOTIDE SEQUENCE [LARGE SCALE GENOMIC DNA]</scope>
    <source>
        <strain evidence="5">214</strain>
    </source>
</reference>
<protein>
    <recommendedName>
        <fullName evidence="4">SHSP domain-containing protein</fullName>
    </recommendedName>
</protein>